<dbReference type="Proteomes" id="UP000616769">
    <property type="component" value="Unassembled WGS sequence"/>
</dbReference>
<reference evidence="1 2" key="1">
    <citation type="journal article" date="2015" name="Parasit. Vectors">
        <title>Draft genome of the scabies mite.</title>
        <authorList>
            <person name="Rider S.D.Jr."/>
            <person name="Morgan M.S."/>
            <person name="Arlian L.G."/>
        </authorList>
    </citation>
    <scope>NUCLEOTIDE SEQUENCE [LARGE SCALE GENOMIC DNA]</scope>
    <source>
        <strain evidence="1">Arlian Lab</strain>
    </source>
</reference>
<protein>
    <submittedName>
        <fullName evidence="1">Uncharacterized protein</fullName>
    </submittedName>
</protein>
<evidence type="ECO:0000313" key="1">
    <source>
        <dbReference type="EMBL" id="KPM02692.1"/>
    </source>
</evidence>
<name>A0A131ZV47_SARSC</name>
<dbReference type="OrthoDB" id="1845386at2759"/>
<dbReference type="VEuPathDB" id="VectorBase:SSCA000502"/>
<dbReference type="AlphaFoldDB" id="A0A131ZV47"/>
<proteinExistence type="predicted"/>
<comment type="caution">
    <text evidence="1">The sequence shown here is derived from an EMBL/GenBank/DDBJ whole genome shotgun (WGS) entry which is preliminary data.</text>
</comment>
<dbReference type="EMBL" id="JXLN01002640">
    <property type="protein sequence ID" value="KPM02692.1"/>
    <property type="molecule type" value="Genomic_DNA"/>
</dbReference>
<evidence type="ECO:0000313" key="2">
    <source>
        <dbReference type="Proteomes" id="UP000616769"/>
    </source>
</evidence>
<gene>
    <name evidence="1" type="ORF">QR98_0011100</name>
</gene>
<sequence length="63" mass="7174">MASILEQYESMSLEPKRSDGFDQNNPILSGFNHSIKNEAIISLRSDEDEPIFSKTNLDIKFVL</sequence>
<organism evidence="1 2">
    <name type="scientific">Sarcoptes scabiei</name>
    <name type="common">Itch mite</name>
    <name type="synonym">Acarus scabiei</name>
    <dbReference type="NCBI Taxonomy" id="52283"/>
    <lineage>
        <taxon>Eukaryota</taxon>
        <taxon>Metazoa</taxon>
        <taxon>Ecdysozoa</taxon>
        <taxon>Arthropoda</taxon>
        <taxon>Chelicerata</taxon>
        <taxon>Arachnida</taxon>
        <taxon>Acari</taxon>
        <taxon>Acariformes</taxon>
        <taxon>Sarcoptiformes</taxon>
        <taxon>Astigmata</taxon>
        <taxon>Psoroptidia</taxon>
        <taxon>Sarcoptoidea</taxon>
        <taxon>Sarcoptidae</taxon>
        <taxon>Sarcoptinae</taxon>
        <taxon>Sarcoptes</taxon>
    </lineage>
</organism>
<accession>A0A131ZV47</accession>